<proteinExistence type="inferred from homology"/>
<dbReference type="InterPro" id="IPR036770">
    <property type="entry name" value="Ankyrin_rpt-contain_sf"/>
</dbReference>
<gene>
    <name evidence="5" type="primary">LOC109476900</name>
</gene>
<evidence type="ECO:0000313" key="4">
    <source>
        <dbReference type="Proteomes" id="UP000515135"/>
    </source>
</evidence>
<dbReference type="Pfam" id="PF12796">
    <property type="entry name" value="Ank_2"/>
    <property type="match status" value="1"/>
</dbReference>
<dbReference type="Gene3D" id="1.25.40.20">
    <property type="entry name" value="Ankyrin repeat-containing domain"/>
    <property type="match status" value="2"/>
</dbReference>
<dbReference type="OrthoDB" id="1924787at2759"/>
<dbReference type="Gene3D" id="1.10.750.20">
    <property type="entry name" value="SOCS box"/>
    <property type="match status" value="1"/>
</dbReference>
<accession>A0A6P4ZV47</accession>
<dbReference type="PANTHER" id="PTHR11062:SF281">
    <property type="entry name" value="EXOSTOSIN-LIKE 2"/>
    <property type="match status" value="1"/>
</dbReference>
<dbReference type="Pfam" id="PF03016">
    <property type="entry name" value="Exostosin_GT47"/>
    <property type="match status" value="1"/>
</dbReference>
<dbReference type="InterPro" id="IPR040911">
    <property type="entry name" value="Exostosin_GT47"/>
</dbReference>
<dbReference type="AlphaFoldDB" id="A0A6P4ZV47"/>
<dbReference type="InterPro" id="IPR004263">
    <property type="entry name" value="Exostosin"/>
</dbReference>
<feature type="domain" description="SOCS box" evidence="3">
    <location>
        <begin position="352"/>
        <end position="407"/>
    </location>
</feature>
<comment type="similarity">
    <text evidence="2">Belongs to the glycosyltransferase 47 family.</text>
</comment>
<dbReference type="PANTHER" id="PTHR11062">
    <property type="entry name" value="EXOSTOSIN HEPARAN SULFATE GLYCOSYLTRANSFERASE -RELATED"/>
    <property type="match status" value="1"/>
</dbReference>
<sequence length="903" mass="103438">MESEQIDGDSRRLKDYFAGAVRTGNGIVLEELLSNGISALDMGKIDGMCCEEHLTISGHSEALEVVLKHSPVKQWISEYHQILKKHNPREYLIWQKKNSCRPEMTTMNHELANRKAAMFAAIRHNRPACLDLILTHGVDFRARDFFLNKGVRQPMATVHLAAALGLSYCTIERKNYHHSSRTHTLQAEYEDMLYVISTTIHFYTGMSDCIDVLMRHETRAYADKSNRVSGIRFYRHTREMDGNNCWKTPMIFAAENGHHETISRLKNHSINIDGTNTYNHLSSCIRFGAVDAIFVLCQHGATCYSKPTEKFTPEGPLHHAIKTGNIRIVEIMLRTLGTVDFRPMVTDQTDLHMAELLRKMSSAPRTLSHLCRHVIRGMLGEKRCYFGVELLPLPNRLKSFVRLVERQVVTLFASAMGGMYFATLLYIFPKVFKDEDSSPLPRREGQSSHLSVVRKVYLQDDSTGKSTITPEKIPSERTENSTQLSILSPFKVFVYDLPPEFNSDLVHCIQVKNRCYQLQDYGMGLEFARYGNVSFRSTHMFALEVILHRKLLSSSYRTLDPEKADVFYVPYYPALAAACEPMNVIDNPVLDRELWQFVRVNYPYFDQGKPQIMALGRIEREHADVTGGILKTPESRSVTFVGIEHESDPRTLRYIRRSGLSMVVAPYPSFGHLISNNNDFGVESRHEKTSDMSRDVFVLFAGSRRMSHDIRRILSRQLSPTSEKYSSSSSLNNKQNVWFITQECRHRSWQGDLVEWMHHSVFCLQPPGDSPTRKSFYDAVQCGCIPVIFKLDYEPVYPFDDVLDYSKFTVKITDDDFFQEKRSISDILRDVPQAQITAMQGELRQVAPLLQYSYPPLPETKDAFDMVMNEIGRTRGGKTYVRRRYGNKVRKVAGRGAGGWIVE</sequence>
<dbReference type="InterPro" id="IPR001496">
    <property type="entry name" value="SOCS_box"/>
</dbReference>
<name>A0A6P4ZV47_BRABE</name>
<dbReference type="SUPFAM" id="SSF48403">
    <property type="entry name" value="Ankyrin repeat"/>
    <property type="match status" value="1"/>
</dbReference>
<dbReference type="GO" id="GO:0035556">
    <property type="term" value="P:intracellular signal transduction"/>
    <property type="evidence" value="ECO:0007669"/>
    <property type="project" value="InterPro"/>
</dbReference>
<dbReference type="GO" id="GO:0016567">
    <property type="term" value="P:protein ubiquitination"/>
    <property type="evidence" value="ECO:0007669"/>
    <property type="project" value="UniProtKB-UniPathway"/>
</dbReference>
<dbReference type="PROSITE" id="PS50225">
    <property type="entry name" value="SOCS"/>
    <property type="match status" value="1"/>
</dbReference>
<dbReference type="InterPro" id="IPR036036">
    <property type="entry name" value="SOCS_box-like_dom_sf"/>
</dbReference>
<dbReference type="SMART" id="SM00248">
    <property type="entry name" value="ANK"/>
    <property type="match status" value="4"/>
</dbReference>
<dbReference type="KEGG" id="bbel:109476900"/>
<dbReference type="GeneID" id="109476900"/>
<dbReference type="SMART" id="SM00969">
    <property type="entry name" value="SOCS_box"/>
    <property type="match status" value="1"/>
</dbReference>
<evidence type="ECO:0000259" key="3">
    <source>
        <dbReference type="PROSITE" id="PS50225"/>
    </source>
</evidence>
<dbReference type="InterPro" id="IPR002110">
    <property type="entry name" value="Ankyrin_rpt"/>
</dbReference>
<dbReference type="GO" id="GO:0015012">
    <property type="term" value="P:heparan sulfate proteoglycan biosynthetic process"/>
    <property type="evidence" value="ECO:0007669"/>
    <property type="project" value="UniProtKB-ARBA"/>
</dbReference>
<dbReference type="UniPathway" id="UPA00143"/>
<protein>
    <submittedName>
        <fullName evidence="5">Uncharacterized protein LOC109476900</fullName>
    </submittedName>
</protein>
<organism evidence="4 5">
    <name type="scientific">Branchiostoma belcheri</name>
    <name type="common">Amphioxus</name>
    <dbReference type="NCBI Taxonomy" id="7741"/>
    <lineage>
        <taxon>Eukaryota</taxon>
        <taxon>Metazoa</taxon>
        <taxon>Chordata</taxon>
        <taxon>Cephalochordata</taxon>
        <taxon>Leptocardii</taxon>
        <taxon>Amphioxiformes</taxon>
        <taxon>Branchiostomatidae</taxon>
        <taxon>Branchiostoma</taxon>
    </lineage>
</organism>
<dbReference type="RefSeq" id="XP_019633476.1">
    <property type="nucleotide sequence ID" value="XM_019777917.1"/>
</dbReference>
<dbReference type="CDD" id="cd03587">
    <property type="entry name" value="SOCS"/>
    <property type="match status" value="1"/>
</dbReference>
<reference evidence="5" key="1">
    <citation type="submission" date="2025-08" db="UniProtKB">
        <authorList>
            <consortium name="RefSeq"/>
        </authorList>
    </citation>
    <scope>IDENTIFICATION</scope>
    <source>
        <tissue evidence="5">Gonad</tissue>
    </source>
</reference>
<keyword evidence="4" id="KW-1185">Reference proteome</keyword>
<evidence type="ECO:0000313" key="5">
    <source>
        <dbReference type="RefSeq" id="XP_019633476.1"/>
    </source>
</evidence>
<dbReference type="SUPFAM" id="SSF158235">
    <property type="entry name" value="SOCS box-like"/>
    <property type="match status" value="1"/>
</dbReference>
<evidence type="ECO:0000256" key="1">
    <source>
        <dbReference type="ARBA" id="ARBA00004906"/>
    </source>
</evidence>
<dbReference type="GO" id="GO:0016757">
    <property type="term" value="F:glycosyltransferase activity"/>
    <property type="evidence" value="ECO:0007669"/>
    <property type="project" value="InterPro"/>
</dbReference>
<comment type="pathway">
    <text evidence="1">Protein modification; protein ubiquitination.</text>
</comment>
<evidence type="ECO:0000256" key="2">
    <source>
        <dbReference type="ARBA" id="ARBA00010271"/>
    </source>
</evidence>
<dbReference type="Proteomes" id="UP000515135">
    <property type="component" value="Unplaced"/>
</dbReference>
<dbReference type="Pfam" id="PF07525">
    <property type="entry name" value="SOCS_box"/>
    <property type="match status" value="1"/>
</dbReference>